<evidence type="ECO:0000256" key="1">
    <source>
        <dbReference type="ARBA" id="ARBA00023015"/>
    </source>
</evidence>
<evidence type="ECO:0000259" key="5">
    <source>
        <dbReference type="Pfam" id="PF13404"/>
    </source>
</evidence>
<dbReference type="PROSITE" id="PS00519">
    <property type="entry name" value="HTH_ASNC_1"/>
    <property type="match status" value="1"/>
</dbReference>
<reference evidence="7" key="1">
    <citation type="journal article" date="2019" name="Int. J. Syst. Evol. Microbiol.">
        <title>The Global Catalogue of Microorganisms (GCM) 10K type strain sequencing project: providing services to taxonomists for standard genome sequencing and annotation.</title>
        <authorList>
            <consortium name="The Broad Institute Genomics Platform"/>
            <consortium name="The Broad Institute Genome Sequencing Center for Infectious Disease"/>
            <person name="Wu L."/>
            <person name="Ma J."/>
        </authorList>
    </citation>
    <scope>NUCLEOTIDE SEQUENCE [LARGE SCALE GENOMIC DNA]</scope>
    <source>
        <strain evidence="7">JCM 17986</strain>
    </source>
</reference>
<dbReference type="RefSeq" id="WP_345679437.1">
    <property type="nucleotide sequence ID" value="NZ_BAABHS010000031.1"/>
</dbReference>
<dbReference type="InterPro" id="IPR019885">
    <property type="entry name" value="Tscrpt_reg_HTH_AsnC-type_CS"/>
</dbReference>
<evidence type="ECO:0000313" key="6">
    <source>
        <dbReference type="EMBL" id="GAA4986194.1"/>
    </source>
</evidence>
<dbReference type="Gene3D" id="3.30.70.920">
    <property type="match status" value="1"/>
</dbReference>
<accession>A0ABP9I3V5</accession>
<evidence type="ECO:0000313" key="7">
    <source>
        <dbReference type="Proteomes" id="UP001500466"/>
    </source>
</evidence>
<protein>
    <submittedName>
        <fullName evidence="6">AsnC family transcriptional regulator</fullName>
    </submittedName>
</protein>
<keyword evidence="7" id="KW-1185">Reference proteome</keyword>
<dbReference type="Gene3D" id="1.10.10.10">
    <property type="entry name" value="Winged helix-like DNA-binding domain superfamily/Winged helix DNA-binding domain"/>
    <property type="match status" value="2"/>
</dbReference>
<dbReference type="InterPro" id="IPR019887">
    <property type="entry name" value="Tscrpt_reg_AsnC/Lrp_C"/>
</dbReference>
<keyword evidence="1" id="KW-0805">Transcription regulation</keyword>
<dbReference type="SUPFAM" id="SSF46785">
    <property type="entry name" value="Winged helix' DNA-binding domain"/>
    <property type="match status" value="1"/>
</dbReference>
<keyword evidence="2" id="KW-0238">DNA-binding</keyword>
<organism evidence="6 7">
    <name type="scientific">Yinghuangia aomiensis</name>
    <dbReference type="NCBI Taxonomy" id="676205"/>
    <lineage>
        <taxon>Bacteria</taxon>
        <taxon>Bacillati</taxon>
        <taxon>Actinomycetota</taxon>
        <taxon>Actinomycetes</taxon>
        <taxon>Kitasatosporales</taxon>
        <taxon>Streptomycetaceae</taxon>
        <taxon>Yinghuangia</taxon>
    </lineage>
</organism>
<keyword evidence="3" id="KW-0804">Transcription</keyword>
<dbReference type="InterPro" id="IPR019888">
    <property type="entry name" value="Tscrpt_reg_AsnC-like"/>
</dbReference>
<dbReference type="PRINTS" id="PR00033">
    <property type="entry name" value="HTHASNC"/>
</dbReference>
<dbReference type="SMART" id="SM00344">
    <property type="entry name" value="HTH_ASNC"/>
    <property type="match status" value="2"/>
</dbReference>
<comment type="caution">
    <text evidence="6">The sequence shown here is derived from an EMBL/GenBank/DDBJ whole genome shotgun (WGS) entry which is preliminary data.</text>
</comment>
<name>A0ABP9I3V5_9ACTN</name>
<proteinExistence type="predicted"/>
<dbReference type="EMBL" id="BAABHS010000031">
    <property type="protein sequence ID" value="GAA4986194.1"/>
    <property type="molecule type" value="Genomic_DNA"/>
</dbReference>
<dbReference type="PANTHER" id="PTHR30154:SF34">
    <property type="entry name" value="TRANSCRIPTIONAL REGULATOR AZLB"/>
    <property type="match status" value="1"/>
</dbReference>
<dbReference type="InterPro" id="IPR000485">
    <property type="entry name" value="AsnC-type_HTH_dom"/>
</dbReference>
<feature type="domain" description="Transcription regulator AsnC/Lrp ligand binding" evidence="4">
    <location>
        <begin position="81"/>
        <end position="147"/>
    </location>
</feature>
<dbReference type="Proteomes" id="UP001500466">
    <property type="component" value="Unassembled WGS sequence"/>
</dbReference>
<dbReference type="PANTHER" id="PTHR30154">
    <property type="entry name" value="LEUCINE-RESPONSIVE REGULATORY PROTEIN"/>
    <property type="match status" value="1"/>
</dbReference>
<dbReference type="Pfam" id="PF13404">
    <property type="entry name" value="HTH_AsnC-type"/>
    <property type="match status" value="2"/>
</dbReference>
<feature type="domain" description="HTH asnC-type" evidence="5">
    <location>
        <begin position="186"/>
        <end position="226"/>
    </location>
</feature>
<dbReference type="InterPro" id="IPR036390">
    <property type="entry name" value="WH_DNA-bd_sf"/>
</dbReference>
<dbReference type="InterPro" id="IPR011008">
    <property type="entry name" value="Dimeric_a/b-barrel"/>
</dbReference>
<feature type="domain" description="HTH asnC-type" evidence="5">
    <location>
        <begin position="13"/>
        <end position="53"/>
    </location>
</feature>
<sequence>MRDLNASPGPDALDELDLALVNALQLAPRASWSDLAPVLGAAPATLARRWRRLTGTGAAWMTGFMGVPQGIPSQVGKAVLVEITVAPGRIPHVAAELSRQPNIINIEYLTGGRDLFACVYAPDAGRLAHYLQVRLPAVPGITGIRVQMPLRLYKDSAAWRLRALDRDQRRQLVELGRVTAPAPFALDADDLAIVGQLGPDGRLSTAELSRRLGLSGVTVARRLSRLMGAGYARFRCEVARSLTGWPCTATWWLRVPPDELDATAAELSEGGDVRMCATVTGPANLILVMYLRSAADAGLLEADWARRFPRMAVQDSAMTLQVVKCLGRLVDTNGFGTGFVPLGMADEGGAERGKASVPA</sequence>
<gene>
    <name evidence="6" type="ORF">GCM10023205_65910</name>
</gene>
<dbReference type="SUPFAM" id="SSF54909">
    <property type="entry name" value="Dimeric alpha+beta barrel"/>
    <property type="match status" value="2"/>
</dbReference>
<evidence type="ECO:0000259" key="4">
    <source>
        <dbReference type="Pfam" id="PF01037"/>
    </source>
</evidence>
<dbReference type="Pfam" id="PF01037">
    <property type="entry name" value="AsnC_trans_reg"/>
    <property type="match status" value="1"/>
</dbReference>
<evidence type="ECO:0000256" key="3">
    <source>
        <dbReference type="ARBA" id="ARBA00023163"/>
    </source>
</evidence>
<evidence type="ECO:0000256" key="2">
    <source>
        <dbReference type="ARBA" id="ARBA00023125"/>
    </source>
</evidence>
<dbReference type="InterPro" id="IPR036388">
    <property type="entry name" value="WH-like_DNA-bd_sf"/>
</dbReference>